<evidence type="ECO:0000256" key="8">
    <source>
        <dbReference type="SAM" id="Phobius"/>
    </source>
</evidence>
<reference evidence="10" key="1">
    <citation type="submission" date="2025-08" db="UniProtKB">
        <authorList>
            <consortium name="RefSeq"/>
        </authorList>
    </citation>
    <scope>IDENTIFICATION</scope>
</reference>
<protein>
    <submittedName>
        <fullName evidence="10">UDP-xylose and UDP-N-acetylglucosamine transporter-like</fullName>
    </submittedName>
</protein>
<evidence type="ECO:0000256" key="5">
    <source>
        <dbReference type="ARBA" id="ARBA00022692"/>
    </source>
</evidence>
<evidence type="ECO:0000256" key="6">
    <source>
        <dbReference type="ARBA" id="ARBA00022989"/>
    </source>
</evidence>
<dbReference type="RefSeq" id="XP_014676959.1">
    <property type="nucleotide sequence ID" value="XM_014821473.1"/>
</dbReference>
<evidence type="ECO:0000256" key="1">
    <source>
        <dbReference type="ARBA" id="ARBA00004127"/>
    </source>
</evidence>
<keyword evidence="4" id="KW-0762">Sugar transport</keyword>
<keyword evidence="3" id="KW-0813">Transport</keyword>
<keyword evidence="7 8" id="KW-0472">Membrane</keyword>
<accession>A0ABM1EXN8</accession>
<feature type="transmembrane region" description="Helical" evidence="8">
    <location>
        <begin position="53"/>
        <end position="72"/>
    </location>
</feature>
<dbReference type="InterPro" id="IPR013657">
    <property type="entry name" value="SCL35B1-4/HUT1"/>
</dbReference>
<evidence type="ECO:0000256" key="3">
    <source>
        <dbReference type="ARBA" id="ARBA00022448"/>
    </source>
</evidence>
<sequence>MVAMFFSVSILNNYALSFHIAMPLHMVFRAGSLVANMLLSLIILKRRYKASKYVAVAMVTAGIATCTIVSGQQVHGATDTSARWLTGIGILAVAQLLAAGLGVYQEILYAHHGKHPRESLFYSMAHASKWQVFVSGWQADLRFYAIGTNIATTVNNRAATRNNNITTETKSPTHVNDSATACTLLQRRRSSRFLRVCGSGRARGQSRIPPPARRETFGCFFLSDARGYAGVRAVYVLTTECASLSVTLVITLRKFLSLLISIFYFGNPFTVYHWLGTALVFSGTFLFVDGFGIASRLSTRHPEKSD</sequence>
<proteinExistence type="inferred from homology"/>
<keyword evidence="6 8" id="KW-1133">Transmembrane helix</keyword>
<dbReference type="PANTHER" id="PTHR10778">
    <property type="entry name" value="SOLUTE CARRIER FAMILY 35 MEMBER B"/>
    <property type="match status" value="1"/>
</dbReference>
<dbReference type="InterPro" id="IPR037185">
    <property type="entry name" value="EmrE-like"/>
</dbReference>
<keyword evidence="9" id="KW-1185">Reference proteome</keyword>
<evidence type="ECO:0000256" key="2">
    <source>
        <dbReference type="ARBA" id="ARBA00010694"/>
    </source>
</evidence>
<feature type="transmembrane region" description="Helical" evidence="8">
    <location>
        <begin position="271"/>
        <end position="294"/>
    </location>
</feature>
<dbReference type="Pfam" id="PF08449">
    <property type="entry name" value="UAA"/>
    <property type="match status" value="2"/>
</dbReference>
<keyword evidence="5 8" id="KW-0812">Transmembrane</keyword>
<dbReference type="SUPFAM" id="SSF103481">
    <property type="entry name" value="Multidrug resistance efflux transporter EmrE"/>
    <property type="match status" value="1"/>
</dbReference>
<dbReference type="PANTHER" id="PTHR10778:SF4">
    <property type="entry name" value="NUCLEOTIDE SUGAR TRANSPORTER SLC35B4"/>
    <property type="match status" value="1"/>
</dbReference>
<dbReference type="Proteomes" id="UP000695022">
    <property type="component" value="Unplaced"/>
</dbReference>
<comment type="similarity">
    <text evidence="2">Belongs to the nucleotide-sugar transporter family. SLC35B subfamily.</text>
</comment>
<organism evidence="9 10">
    <name type="scientific">Priapulus caudatus</name>
    <name type="common">Priapulid worm</name>
    <dbReference type="NCBI Taxonomy" id="37621"/>
    <lineage>
        <taxon>Eukaryota</taxon>
        <taxon>Metazoa</taxon>
        <taxon>Ecdysozoa</taxon>
        <taxon>Scalidophora</taxon>
        <taxon>Priapulida</taxon>
        <taxon>Priapulimorpha</taxon>
        <taxon>Priapulimorphida</taxon>
        <taxon>Priapulidae</taxon>
        <taxon>Priapulus</taxon>
    </lineage>
</organism>
<dbReference type="GeneID" id="106816838"/>
<evidence type="ECO:0000313" key="10">
    <source>
        <dbReference type="RefSeq" id="XP_014676959.1"/>
    </source>
</evidence>
<gene>
    <name evidence="10" type="primary">LOC106816838</name>
</gene>
<feature type="transmembrane region" description="Helical" evidence="8">
    <location>
        <begin position="84"/>
        <end position="104"/>
    </location>
</feature>
<evidence type="ECO:0000256" key="4">
    <source>
        <dbReference type="ARBA" id="ARBA00022597"/>
    </source>
</evidence>
<evidence type="ECO:0000313" key="9">
    <source>
        <dbReference type="Proteomes" id="UP000695022"/>
    </source>
</evidence>
<evidence type="ECO:0000256" key="7">
    <source>
        <dbReference type="ARBA" id="ARBA00023136"/>
    </source>
</evidence>
<name>A0ABM1EXN8_PRICU</name>
<comment type="subcellular location">
    <subcellularLocation>
        <location evidence="1">Endomembrane system</location>
        <topology evidence="1">Multi-pass membrane protein</topology>
    </subcellularLocation>
</comment>
<feature type="transmembrane region" description="Helical" evidence="8">
    <location>
        <begin position="20"/>
        <end position="44"/>
    </location>
</feature>